<keyword evidence="2" id="KW-1185">Reference proteome</keyword>
<dbReference type="Proteomes" id="UP001239462">
    <property type="component" value="Unassembled WGS sequence"/>
</dbReference>
<dbReference type="EMBL" id="JASZZN010000003">
    <property type="protein sequence ID" value="MDM4014927.1"/>
    <property type="molecule type" value="Genomic_DNA"/>
</dbReference>
<organism evidence="1 2">
    <name type="scientific">Roseiconus lacunae</name>
    <dbReference type="NCBI Taxonomy" id="2605694"/>
    <lineage>
        <taxon>Bacteria</taxon>
        <taxon>Pseudomonadati</taxon>
        <taxon>Planctomycetota</taxon>
        <taxon>Planctomycetia</taxon>
        <taxon>Pirellulales</taxon>
        <taxon>Pirellulaceae</taxon>
        <taxon>Roseiconus</taxon>
    </lineage>
</organism>
<protein>
    <submittedName>
        <fullName evidence="1">Uncharacterized protein</fullName>
    </submittedName>
</protein>
<sequence>MVPQFATRETNNSIDQPVASATVAEYERRAKFLVIAVGSQTRVAVESVKIAEIAAEIAVEVAAPVAATAAAFETSEHENGPDQPQAGDQSYAHEYLVLLDESFHEDIS</sequence>
<gene>
    <name evidence="1" type="ORF">QTN89_05760</name>
</gene>
<name>A0ABT7PEL2_9BACT</name>
<dbReference type="RefSeq" id="WP_289162520.1">
    <property type="nucleotide sequence ID" value="NZ_JASZZN010000003.1"/>
</dbReference>
<proteinExistence type="predicted"/>
<evidence type="ECO:0000313" key="1">
    <source>
        <dbReference type="EMBL" id="MDM4014927.1"/>
    </source>
</evidence>
<evidence type="ECO:0000313" key="2">
    <source>
        <dbReference type="Proteomes" id="UP001239462"/>
    </source>
</evidence>
<accession>A0ABT7PEL2</accession>
<reference evidence="1 2" key="1">
    <citation type="submission" date="2023-06" db="EMBL/GenBank/DDBJ databases">
        <title>Roseiconus lacunae JC819 isolated from Gulf of Mannar region, Tamil Nadu.</title>
        <authorList>
            <person name="Pk S."/>
            <person name="Ch S."/>
            <person name="Ch V.R."/>
        </authorList>
    </citation>
    <scope>NUCLEOTIDE SEQUENCE [LARGE SCALE GENOMIC DNA]</scope>
    <source>
        <strain evidence="1 2">JC819</strain>
    </source>
</reference>
<comment type="caution">
    <text evidence="1">The sequence shown here is derived from an EMBL/GenBank/DDBJ whole genome shotgun (WGS) entry which is preliminary data.</text>
</comment>